<organism evidence="1 2">
    <name type="scientific">Scortum barcoo</name>
    <name type="common">barcoo grunter</name>
    <dbReference type="NCBI Taxonomy" id="214431"/>
    <lineage>
        <taxon>Eukaryota</taxon>
        <taxon>Metazoa</taxon>
        <taxon>Chordata</taxon>
        <taxon>Craniata</taxon>
        <taxon>Vertebrata</taxon>
        <taxon>Euteleostomi</taxon>
        <taxon>Actinopterygii</taxon>
        <taxon>Neopterygii</taxon>
        <taxon>Teleostei</taxon>
        <taxon>Neoteleostei</taxon>
        <taxon>Acanthomorphata</taxon>
        <taxon>Eupercaria</taxon>
        <taxon>Centrarchiformes</taxon>
        <taxon>Terapontoidei</taxon>
        <taxon>Terapontidae</taxon>
        <taxon>Scortum</taxon>
    </lineage>
</organism>
<gene>
    <name evidence="1" type="ORF">L3Q82_010584</name>
</gene>
<evidence type="ECO:0000313" key="1">
    <source>
        <dbReference type="EMBL" id="KAI3365506.1"/>
    </source>
</evidence>
<evidence type="ECO:0000313" key="2">
    <source>
        <dbReference type="Proteomes" id="UP000831701"/>
    </source>
</evidence>
<protein>
    <submittedName>
        <fullName evidence="1">Uncharacterized protein</fullName>
    </submittedName>
</protein>
<accession>A0ACB8WCM7</accession>
<dbReference type="EMBL" id="CM041542">
    <property type="protein sequence ID" value="KAI3365506.1"/>
    <property type="molecule type" value="Genomic_DNA"/>
</dbReference>
<name>A0ACB8WCM7_9TELE</name>
<comment type="caution">
    <text evidence="1">The sequence shown here is derived from an EMBL/GenBank/DDBJ whole genome shotgun (WGS) entry which is preliminary data.</text>
</comment>
<dbReference type="Proteomes" id="UP000831701">
    <property type="component" value="Chromosome 12"/>
</dbReference>
<reference evidence="1" key="1">
    <citation type="submission" date="2022-04" db="EMBL/GenBank/DDBJ databases">
        <title>Jade perch genome.</title>
        <authorList>
            <person name="Chao B."/>
        </authorList>
    </citation>
    <scope>NUCLEOTIDE SEQUENCE</scope>
    <source>
        <strain evidence="1">CB-2022</strain>
    </source>
</reference>
<keyword evidence="2" id="KW-1185">Reference proteome</keyword>
<proteinExistence type="predicted"/>
<sequence>MLGNLWMLCLCLCCSWAEARIWAWMLNMPHSPPKEGAKAFRESTPVAKATTAVCDHDRACGRGFSCDRHFGLCVPLRGEGHYCRRDAQCVRGLSCMFGKCHRSIPNGQEGARCKVDRDCGASMCCARHHGEQVCKRRLIRGESCFVPDGGLAFSINQICPCDEGLLCREKGASHQRDFVNGILFLNIVSSSDSGNRTVSFSIYTELCPHNSISSLLKQNAYISLQRRSMASVGALLMFLPVAWTCSPQKADYVMVSCFPNAIIANVPECPYGWEIDQLSLGGVCYTGIHSPGYYRFIISDLTPKNHSYCGTQSEYMPGKDPKYIFYNSIVSNDTSLTVRNQPVNYTFSCMYRAAYLVNNAVFSQRVATVYVNNGSLGTFRSQLSMNVFTNSKFLYAKDAPYVIDTSEIGSEVFIGIEAKGLSNRFKVVINNCWATPTPYSTDKKRWSLIINSCSSDSTVTIFENAKDSRSMFKFNSFRFQRLEKVSTVWLHCEVQVCDGERIVCQPGPCSVKSLLSQPEPSGGILTAEFHIKGTSCCLTC</sequence>